<evidence type="ECO:0000259" key="2">
    <source>
        <dbReference type="Pfam" id="PF13786"/>
    </source>
</evidence>
<dbReference type="EMBL" id="QRDZ01000017">
    <property type="protein sequence ID" value="RED75059.1"/>
    <property type="molecule type" value="Genomic_DNA"/>
</dbReference>
<name>A0A3D9JMQ7_9BACL</name>
<dbReference type="AlphaFoldDB" id="A0A3D9JMQ7"/>
<feature type="domain" description="DUF4179" evidence="2">
    <location>
        <begin position="45"/>
        <end position="101"/>
    </location>
</feature>
<organism evidence="3 4">
    <name type="scientific">Cohnella phaseoli</name>
    <dbReference type="NCBI Taxonomy" id="456490"/>
    <lineage>
        <taxon>Bacteria</taxon>
        <taxon>Bacillati</taxon>
        <taxon>Bacillota</taxon>
        <taxon>Bacilli</taxon>
        <taxon>Bacillales</taxon>
        <taxon>Paenibacillaceae</taxon>
        <taxon>Cohnella</taxon>
    </lineage>
</organism>
<evidence type="ECO:0000313" key="4">
    <source>
        <dbReference type="Proteomes" id="UP000256977"/>
    </source>
</evidence>
<reference evidence="3 4" key="1">
    <citation type="submission" date="2018-07" db="EMBL/GenBank/DDBJ databases">
        <title>Genomic Encyclopedia of Type Strains, Phase III (KMG-III): the genomes of soil and plant-associated and newly described type strains.</title>
        <authorList>
            <person name="Whitman W."/>
        </authorList>
    </citation>
    <scope>NUCLEOTIDE SEQUENCE [LARGE SCALE GENOMIC DNA]</scope>
    <source>
        <strain evidence="3 4">CECT 7287</strain>
    </source>
</reference>
<proteinExistence type="predicted"/>
<keyword evidence="4" id="KW-1185">Reference proteome</keyword>
<dbReference type="Proteomes" id="UP000256977">
    <property type="component" value="Unassembled WGS sequence"/>
</dbReference>
<dbReference type="Pfam" id="PF13786">
    <property type="entry name" value="DUF4179"/>
    <property type="match status" value="1"/>
</dbReference>
<comment type="caution">
    <text evidence="3">The sequence shown here is derived from an EMBL/GenBank/DDBJ whole genome shotgun (WGS) entry which is preliminary data.</text>
</comment>
<keyword evidence="1" id="KW-0812">Transmembrane</keyword>
<sequence>MDERLKRMKQAYDEIDIPDELSIAVLKGIERGKQQQVQPNARRRSRRWIGRVSASAAALLIVFTIGINTVPAFANSLQEVPGLGTLVKILQFNKGSAGGGTIQDATDVNFITVKEQGDKESIILNFAQNGEAQQVASSFHVSFSEYPHTMTFTVGGARKFSAVKDFAALKKSKRIEDAYELITLDDSMVRFNVTFKEAVTYEVHEYKEPAQVVITIASDPDRNIDRPPVYSVRTASFPFGESVGIAEEMLFGVDNMRVLKDKQGLYFVEAGIYDTEAEAKAQMNAIKTKLGYMDPLFVEKREDRSIPESIQAPAQ</sequence>
<dbReference type="InterPro" id="IPR025436">
    <property type="entry name" value="DUF4179"/>
</dbReference>
<evidence type="ECO:0000313" key="3">
    <source>
        <dbReference type="EMBL" id="RED75059.1"/>
    </source>
</evidence>
<keyword evidence="1" id="KW-0472">Membrane</keyword>
<feature type="transmembrane region" description="Helical" evidence="1">
    <location>
        <begin position="48"/>
        <end position="67"/>
    </location>
</feature>
<keyword evidence="1" id="KW-1133">Transmembrane helix</keyword>
<gene>
    <name evidence="3" type="ORF">DFP98_11731</name>
</gene>
<protein>
    <recommendedName>
        <fullName evidence="2">DUF4179 domain-containing protein</fullName>
    </recommendedName>
</protein>
<dbReference type="OrthoDB" id="4990at2"/>
<evidence type="ECO:0000256" key="1">
    <source>
        <dbReference type="SAM" id="Phobius"/>
    </source>
</evidence>
<accession>A0A3D9JMQ7</accession>